<keyword evidence="3" id="KW-0998">Cell outer membrane</keyword>
<feature type="signal peptide" evidence="4">
    <location>
        <begin position="1"/>
        <end position="27"/>
    </location>
</feature>
<dbReference type="SMART" id="SM00965">
    <property type="entry name" value="STN"/>
    <property type="match status" value="1"/>
</dbReference>
<feature type="chain" id="PRO_5020685340" evidence="4">
    <location>
        <begin position="28"/>
        <end position="240"/>
    </location>
</feature>
<keyword evidence="1" id="KW-0813">Transport</keyword>
<evidence type="ECO:0000313" key="6">
    <source>
        <dbReference type="EMBL" id="RZS63776.1"/>
    </source>
</evidence>
<dbReference type="RefSeq" id="WP_165390079.1">
    <property type="nucleotide sequence ID" value="NZ_CBCSEB010000020.1"/>
</dbReference>
<keyword evidence="2" id="KW-0472">Membrane</keyword>
<dbReference type="Gene3D" id="3.30.1150.10">
    <property type="match status" value="1"/>
</dbReference>
<evidence type="ECO:0000313" key="7">
    <source>
        <dbReference type="Proteomes" id="UP000292039"/>
    </source>
</evidence>
<feature type="domain" description="Secretin/TonB short N-terminal" evidence="5">
    <location>
        <begin position="64"/>
        <end position="115"/>
    </location>
</feature>
<dbReference type="InterPro" id="IPR011662">
    <property type="entry name" value="Secretin/TonB_short_N"/>
</dbReference>
<sequence length="240" mass="24602">MFRSGQAAQRFLVAASLAGLVVAAANAAPGVRPPVSMLSVNIHFDIPAQPLAEALQAYGDATQLSVLAPSGLLRGRMSTPVHGDHTAQQAIELLLTGTGLQARFPGGDAVTVQAPDLRAQHAPASGAGQAVDEVDGVGNRLHAGYVAQIQRRVIGALCERPATRPGTYRMALRFHVASSGAVDGLRHAGGSGSAARDAAILASVGRLRLDPPPPDLPQPITLLVRPDQPGVRNACAQPGG</sequence>
<dbReference type="EMBL" id="SGWZ01000008">
    <property type="protein sequence ID" value="RZS63776.1"/>
    <property type="molecule type" value="Genomic_DNA"/>
</dbReference>
<dbReference type="SUPFAM" id="SSF74653">
    <property type="entry name" value="TolA/TonB C-terminal domain"/>
    <property type="match status" value="1"/>
</dbReference>
<dbReference type="Proteomes" id="UP000292039">
    <property type="component" value="Unassembled WGS sequence"/>
</dbReference>
<evidence type="ECO:0000256" key="3">
    <source>
        <dbReference type="ARBA" id="ARBA00023237"/>
    </source>
</evidence>
<evidence type="ECO:0000259" key="5">
    <source>
        <dbReference type="SMART" id="SM00965"/>
    </source>
</evidence>
<comment type="caution">
    <text evidence="6">The sequence shown here is derived from an EMBL/GenBank/DDBJ whole genome shotgun (WGS) entry which is preliminary data.</text>
</comment>
<name>A0A4Q7M6Z4_9BURK</name>
<dbReference type="GeneID" id="99727049"/>
<evidence type="ECO:0000256" key="1">
    <source>
        <dbReference type="ARBA" id="ARBA00022448"/>
    </source>
</evidence>
<evidence type="ECO:0000256" key="2">
    <source>
        <dbReference type="ARBA" id="ARBA00023136"/>
    </source>
</evidence>
<organism evidence="6 7">
    <name type="scientific">Kerstersia gyiorum</name>
    <dbReference type="NCBI Taxonomy" id="206506"/>
    <lineage>
        <taxon>Bacteria</taxon>
        <taxon>Pseudomonadati</taxon>
        <taxon>Pseudomonadota</taxon>
        <taxon>Betaproteobacteria</taxon>
        <taxon>Burkholderiales</taxon>
        <taxon>Alcaligenaceae</taxon>
        <taxon>Kerstersia</taxon>
    </lineage>
</organism>
<dbReference type="Gene3D" id="3.55.50.30">
    <property type="match status" value="1"/>
</dbReference>
<proteinExistence type="predicted"/>
<accession>A0A4Q7M6Z4</accession>
<dbReference type="GO" id="GO:0019867">
    <property type="term" value="C:outer membrane"/>
    <property type="evidence" value="ECO:0007669"/>
    <property type="project" value="InterPro"/>
</dbReference>
<protein>
    <submittedName>
        <fullName evidence="6">Secretin/TonB-like protein</fullName>
    </submittedName>
</protein>
<dbReference type="AlphaFoldDB" id="A0A4Q7M6Z4"/>
<reference evidence="6 7" key="1">
    <citation type="submission" date="2019-02" db="EMBL/GenBank/DDBJ databases">
        <title>Genomic Encyclopedia of Type Strains, Phase IV (KMG-IV): sequencing the most valuable type-strain genomes for metagenomic binning, comparative biology and taxonomic classification.</title>
        <authorList>
            <person name="Goeker M."/>
        </authorList>
    </citation>
    <scope>NUCLEOTIDE SEQUENCE [LARGE SCALE GENOMIC DNA]</scope>
    <source>
        <strain evidence="6 7">DSM 16618</strain>
    </source>
</reference>
<gene>
    <name evidence="6" type="ORF">EV679_3420</name>
</gene>
<evidence type="ECO:0000256" key="4">
    <source>
        <dbReference type="SAM" id="SignalP"/>
    </source>
</evidence>
<dbReference type="Pfam" id="PF07660">
    <property type="entry name" value="STN"/>
    <property type="match status" value="1"/>
</dbReference>
<keyword evidence="4" id="KW-0732">Signal</keyword>